<dbReference type="Proteomes" id="UP001148018">
    <property type="component" value="Unassembled WGS sequence"/>
</dbReference>
<sequence length="74" mass="7995">MEPKHAGTAFLSCTLLVRSVVLRERVECGREAGFQTTRRIVSGQGVLSRVSEVVIAQLGPVGTLSWTLVLDQAN</sequence>
<organism evidence="2 3">
    <name type="scientific">Muraenolepis orangiensis</name>
    <name type="common">Patagonian moray cod</name>
    <dbReference type="NCBI Taxonomy" id="630683"/>
    <lineage>
        <taxon>Eukaryota</taxon>
        <taxon>Metazoa</taxon>
        <taxon>Chordata</taxon>
        <taxon>Craniata</taxon>
        <taxon>Vertebrata</taxon>
        <taxon>Euteleostomi</taxon>
        <taxon>Actinopterygii</taxon>
        <taxon>Neopterygii</taxon>
        <taxon>Teleostei</taxon>
        <taxon>Neoteleostei</taxon>
        <taxon>Acanthomorphata</taxon>
        <taxon>Zeiogadaria</taxon>
        <taxon>Gadariae</taxon>
        <taxon>Gadiformes</taxon>
        <taxon>Muraenolepidoidei</taxon>
        <taxon>Muraenolepididae</taxon>
        <taxon>Muraenolepis</taxon>
    </lineage>
</organism>
<evidence type="ECO:0000313" key="3">
    <source>
        <dbReference type="Proteomes" id="UP001148018"/>
    </source>
</evidence>
<gene>
    <name evidence="2" type="ORF">NHX12_029471</name>
</gene>
<evidence type="ECO:0000256" key="1">
    <source>
        <dbReference type="SAM" id="SignalP"/>
    </source>
</evidence>
<keyword evidence="1" id="KW-0732">Signal</keyword>
<keyword evidence="3" id="KW-1185">Reference proteome</keyword>
<comment type="caution">
    <text evidence="2">The sequence shown here is derived from an EMBL/GenBank/DDBJ whole genome shotgun (WGS) entry which is preliminary data.</text>
</comment>
<name>A0A9Q0EB79_9TELE</name>
<proteinExistence type="predicted"/>
<protein>
    <recommendedName>
        <fullName evidence="4">Secreted protein</fullName>
    </recommendedName>
</protein>
<feature type="chain" id="PRO_5040320081" description="Secreted protein" evidence="1">
    <location>
        <begin position="20"/>
        <end position="74"/>
    </location>
</feature>
<dbReference type="AlphaFoldDB" id="A0A9Q0EB79"/>
<reference evidence="2" key="1">
    <citation type="submission" date="2022-07" db="EMBL/GenBank/DDBJ databases">
        <title>Chromosome-level genome of Muraenolepis orangiensis.</title>
        <authorList>
            <person name="Kim J."/>
        </authorList>
    </citation>
    <scope>NUCLEOTIDE SEQUENCE</scope>
    <source>
        <strain evidence="2">KU_S4_2022</strain>
        <tissue evidence="2">Muscle</tissue>
    </source>
</reference>
<evidence type="ECO:0008006" key="4">
    <source>
        <dbReference type="Google" id="ProtNLM"/>
    </source>
</evidence>
<accession>A0A9Q0EB79</accession>
<feature type="signal peptide" evidence="1">
    <location>
        <begin position="1"/>
        <end position="19"/>
    </location>
</feature>
<dbReference type="EMBL" id="JANIIK010000044">
    <property type="protein sequence ID" value="KAJ3604732.1"/>
    <property type="molecule type" value="Genomic_DNA"/>
</dbReference>
<evidence type="ECO:0000313" key="2">
    <source>
        <dbReference type="EMBL" id="KAJ3604732.1"/>
    </source>
</evidence>